<dbReference type="EMBL" id="RHFN01000002">
    <property type="protein sequence ID" value="ROU17586.1"/>
    <property type="molecule type" value="Genomic_DNA"/>
</dbReference>
<evidence type="ECO:0000256" key="1">
    <source>
        <dbReference type="ARBA" id="ARBA00006717"/>
    </source>
</evidence>
<dbReference type="GO" id="GO:0006094">
    <property type="term" value="P:gluconeogenesis"/>
    <property type="evidence" value="ECO:0007669"/>
    <property type="project" value="UniProtKB-KW"/>
</dbReference>
<dbReference type="Pfam" id="PF00300">
    <property type="entry name" value="His_Phos_1"/>
    <property type="match status" value="1"/>
</dbReference>
<reference evidence="8 9" key="1">
    <citation type="submission" date="2018-10" db="EMBL/GenBank/DDBJ databases">
        <title>Horizontal transference of carbapenem resistance between Klebsiella pneumoniae and Kluyvera ascorbata during abdominal infection: a case report.</title>
        <authorList>
            <person name="Raro O.H.F."/>
            <person name="Lima-Morales D."/>
            <person name="Barth A.L."/>
            <person name="Paim T.G.S."/>
            <person name="Mott M.P."/>
            <person name="Riche C.V.W."/>
            <person name="Teixeira U.F."/>
            <person name="Waechter F."/>
            <person name="Dias C.A.G."/>
        </authorList>
    </citation>
    <scope>NUCLEOTIDE SEQUENCE [LARGE SCALE GENOMIC DNA]</scope>
    <source>
        <strain evidence="8 9">OT2</strain>
    </source>
</reference>
<feature type="binding site" evidence="7">
    <location>
        <position position="59"/>
    </location>
    <ligand>
        <name>substrate</name>
    </ligand>
</feature>
<dbReference type="OrthoDB" id="9781415at2"/>
<feature type="active site" description="Proton donor/acceptor" evidence="6">
    <location>
        <position position="83"/>
    </location>
</feature>
<dbReference type="SMART" id="SM00855">
    <property type="entry name" value="PGAM"/>
    <property type="match status" value="1"/>
</dbReference>
<dbReference type="RefSeq" id="WP_123650138.1">
    <property type="nucleotide sequence ID" value="NZ_RHFN01000002.1"/>
</dbReference>
<keyword evidence="5" id="KW-0413">Isomerase</keyword>
<keyword evidence="4" id="KW-0324">Glycolysis</keyword>
<evidence type="ECO:0000313" key="9">
    <source>
        <dbReference type="Proteomes" id="UP000268051"/>
    </source>
</evidence>
<dbReference type="InterPro" id="IPR013078">
    <property type="entry name" value="His_Pase_superF_clade-1"/>
</dbReference>
<dbReference type="EC" id="5.4.2.11" evidence="2"/>
<name>A0A3N2SCZ4_9ENTR</name>
<dbReference type="AlphaFoldDB" id="A0A3N2SCZ4"/>
<evidence type="ECO:0000256" key="2">
    <source>
        <dbReference type="ARBA" id="ARBA00012028"/>
    </source>
</evidence>
<evidence type="ECO:0000256" key="3">
    <source>
        <dbReference type="ARBA" id="ARBA00022432"/>
    </source>
</evidence>
<dbReference type="CDD" id="cd07067">
    <property type="entry name" value="HP_PGM_like"/>
    <property type="match status" value="1"/>
</dbReference>
<dbReference type="InterPro" id="IPR005952">
    <property type="entry name" value="Phosphogly_mut1"/>
</dbReference>
<sequence length="212" mass="23631">MRVILVRHAETQWNNDGIIQGHSDSPVTPRGQRETSLLLEALLEKAYPIDRIYASPLGRAWQMGLSLAEGLCCPLLAEAALKEQGFGHFEGMYSADFIRHYPNEAEALFRLDAEYCPPGGESLLTATRRLMYFLQHLQNAAEHQTICLVSHGHILQGVLAMLKEGNIDNFPRYSQPNASYSVFELDEGKCTALQWGIATHLLRTSPAPDNPV</sequence>
<proteinExistence type="inferred from homology"/>
<evidence type="ECO:0000256" key="5">
    <source>
        <dbReference type="ARBA" id="ARBA00023235"/>
    </source>
</evidence>
<evidence type="ECO:0000313" key="8">
    <source>
        <dbReference type="EMBL" id="ROU17586.1"/>
    </source>
</evidence>
<comment type="caution">
    <text evidence="8">The sequence shown here is derived from an EMBL/GenBank/DDBJ whole genome shotgun (WGS) entry which is preliminary data.</text>
</comment>
<comment type="similarity">
    <text evidence="1">Belongs to the phosphoglycerate mutase family. BPG-dependent PGAM subfamily.</text>
</comment>
<feature type="binding site" evidence="7">
    <location>
        <begin position="7"/>
        <end position="14"/>
    </location>
    <ligand>
        <name>substrate</name>
    </ligand>
</feature>
<protein>
    <recommendedName>
        <fullName evidence="2">phosphoglycerate mutase (2,3-diphosphoglycerate-dependent)</fullName>
        <ecNumber evidence="2">5.4.2.11</ecNumber>
    </recommendedName>
</protein>
<dbReference type="PANTHER" id="PTHR11931">
    <property type="entry name" value="PHOSPHOGLYCERATE MUTASE"/>
    <property type="match status" value="1"/>
</dbReference>
<dbReference type="PIRSF" id="PIRSF000709">
    <property type="entry name" value="6PFK_2-Ptase"/>
    <property type="match status" value="1"/>
</dbReference>
<evidence type="ECO:0000256" key="7">
    <source>
        <dbReference type="PIRSR" id="PIRSR613078-2"/>
    </source>
</evidence>
<accession>A0A3N2SCZ4</accession>
<organism evidence="8 9">
    <name type="scientific">Kluyvera ascorbata</name>
    <dbReference type="NCBI Taxonomy" id="51288"/>
    <lineage>
        <taxon>Bacteria</taxon>
        <taxon>Pseudomonadati</taxon>
        <taxon>Pseudomonadota</taxon>
        <taxon>Gammaproteobacteria</taxon>
        <taxon>Enterobacterales</taxon>
        <taxon>Enterobacteriaceae</taxon>
        <taxon>Kluyvera</taxon>
    </lineage>
</organism>
<dbReference type="Proteomes" id="UP000268051">
    <property type="component" value="Unassembled WGS sequence"/>
</dbReference>
<dbReference type="InterPro" id="IPR029033">
    <property type="entry name" value="His_PPase_superfam"/>
</dbReference>
<gene>
    <name evidence="8" type="ORF">EB837_01815</name>
</gene>
<keyword evidence="3" id="KW-0312">Gluconeogenesis</keyword>
<evidence type="ECO:0000256" key="6">
    <source>
        <dbReference type="PIRSR" id="PIRSR613078-1"/>
    </source>
</evidence>
<dbReference type="GO" id="GO:0004619">
    <property type="term" value="F:phosphoglycerate mutase activity"/>
    <property type="evidence" value="ECO:0007669"/>
    <property type="project" value="UniProtKB-EC"/>
</dbReference>
<dbReference type="SUPFAM" id="SSF53254">
    <property type="entry name" value="Phosphoglycerate mutase-like"/>
    <property type="match status" value="1"/>
</dbReference>
<dbReference type="GO" id="GO:0006096">
    <property type="term" value="P:glycolytic process"/>
    <property type="evidence" value="ECO:0007669"/>
    <property type="project" value="UniProtKB-KW"/>
</dbReference>
<feature type="active site" description="Tele-phosphohistidine intermediate" evidence="6">
    <location>
        <position position="8"/>
    </location>
</feature>
<evidence type="ECO:0000256" key="4">
    <source>
        <dbReference type="ARBA" id="ARBA00023152"/>
    </source>
</evidence>
<dbReference type="Gene3D" id="3.40.50.1240">
    <property type="entry name" value="Phosphoglycerate mutase-like"/>
    <property type="match status" value="1"/>
</dbReference>